<protein>
    <recommendedName>
        <fullName evidence="5">C1q domain-containing protein</fullName>
    </recommendedName>
</protein>
<feature type="region of interest" description="Disordered" evidence="4">
    <location>
        <begin position="1"/>
        <end position="21"/>
    </location>
</feature>
<dbReference type="InterPro" id="IPR001073">
    <property type="entry name" value="C1q_dom"/>
</dbReference>
<evidence type="ECO:0000256" key="4">
    <source>
        <dbReference type="SAM" id="MobiDB-lite"/>
    </source>
</evidence>
<dbReference type="PROSITE" id="PS50871">
    <property type="entry name" value="C1Q"/>
    <property type="match status" value="1"/>
</dbReference>
<dbReference type="EMBL" id="JACVVK020000601">
    <property type="protein sequence ID" value="KAK7463293.1"/>
    <property type="molecule type" value="Genomic_DNA"/>
</dbReference>
<dbReference type="SMART" id="SM00110">
    <property type="entry name" value="C1Q"/>
    <property type="match status" value="1"/>
</dbReference>
<dbReference type="InterPro" id="IPR050822">
    <property type="entry name" value="Cerebellin_Synaptic_Org"/>
</dbReference>
<evidence type="ECO:0000313" key="7">
    <source>
        <dbReference type="Proteomes" id="UP001519460"/>
    </source>
</evidence>
<evidence type="ECO:0000313" key="6">
    <source>
        <dbReference type="EMBL" id="KAK7463293.1"/>
    </source>
</evidence>
<dbReference type="Pfam" id="PF00386">
    <property type="entry name" value="C1q"/>
    <property type="match status" value="1"/>
</dbReference>
<comment type="caution">
    <text evidence="6">The sequence shown here is derived from an EMBL/GenBank/DDBJ whole genome shotgun (WGS) entry which is preliminary data.</text>
</comment>
<keyword evidence="7" id="KW-1185">Reference proteome</keyword>
<evidence type="ECO:0000259" key="5">
    <source>
        <dbReference type="PROSITE" id="PS50871"/>
    </source>
</evidence>
<proteinExistence type="predicted"/>
<dbReference type="InterPro" id="IPR008983">
    <property type="entry name" value="Tumour_necrosis_fac-like_dom"/>
</dbReference>
<feature type="domain" description="C1q" evidence="5">
    <location>
        <begin position="94"/>
        <end position="227"/>
    </location>
</feature>
<sequence length="227" mass="25194">MEVKSPGGGYDAIQQTEGGKKGLRTRTRTCVYASEVKYSSLPQGLTMNRTFLKAFVLLASMLCVWASEPLPLTRQQLTEKVESLEKRLADLESARGAKVAFRTYLKLGASVSVNHPIQFTPLKSIGGGYDQYSGIFTAPYSGWYALHFFLLTKSPVNYYFDVKRNDQILARAFCNHAAVGQIHTCASSDVRHLKAGDKVWVQSTYGSSQYHGGSFDNSFSGFLIYQD</sequence>
<accession>A0ABD0J7H6</accession>
<evidence type="ECO:0000256" key="1">
    <source>
        <dbReference type="ARBA" id="ARBA00004613"/>
    </source>
</evidence>
<keyword evidence="2" id="KW-0964">Secreted</keyword>
<dbReference type="PRINTS" id="PR00007">
    <property type="entry name" value="COMPLEMNTC1Q"/>
</dbReference>
<dbReference type="Gene3D" id="2.60.120.40">
    <property type="match status" value="1"/>
</dbReference>
<dbReference type="PANTHER" id="PTHR22923">
    <property type="entry name" value="CEREBELLIN-RELATED"/>
    <property type="match status" value="1"/>
</dbReference>
<keyword evidence="3" id="KW-0732">Signal</keyword>
<dbReference type="GO" id="GO:0005576">
    <property type="term" value="C:extracellular region"/>
    <property type="evidence" value="ECO:0007669"/>
    <property type="project" value="UniProtKB-SubCell"/>
</dbReference>
<reference evidence="6 7" key="1">
    <citation type="journal article" date="2023" name="Sci. Data">
        <title>Genome assembly of the Korean intertidal mud-creeper Batillaria attramentaria.</title>
        <authorList>
            <person name="Patra A.K."/>
            <person name="Ho P.T."/>
            <person name="Jun S."/>
            <person name="Lee S.J."/>
            <person name="Kim Y."/>
            <person name="Won Y.J."/>
        </authorList>
    </citation>
    <scope>NUCLEOTIDE SEQUENCE [LARGE SCALE GENOMIC DNA]</scope>
    <source>
        <strain evidence="6">Wonlab-2016</strain>
    </source>
</reference>
<evidence type="ECO:0000256" key="3">
    <source>
        <dbReference type="ARBA" id="ARBA00022729"/>
    </source>
</evidence>
<dbReference type="Proteomes" id="UP001519460">
    <property type="component" value="Unassembled WGS sequence"/>
</dbReference>
<name>A0ABD0J7H6_9CAEN</name>
<dbReference type="SUPFAM" id="SSF49842">
    <property type="entry name" value="TNF-like"/>
    <property type="match status" value="1"/>
</dbReference>
<dbReference type="AlphaFoldDB" id="A0ABD0J7H6"/>
<comment type="subcellular location">
    <subcellularLocation>
        <location evidence="1">Secreted</location>
    </subcellularLocation>
</comment>
<feature type="compositionally biased region" description="Gly residues" evidence="4">
    <location>
        <begin position="1"/>
        <end position="10"/>
    </location>
</feature>
<organism evidence="6 7">
    <name type="scientific">Batillaria attramentaria</name>
    <dbReference type="NCBI Taxonomy" id="370345"/>
    <lineage>
        <taxon>Eukaryota</taxon>
        <taxon>Metazoa</taxon>
        <taxon>Spiralia</taxon>
        <taxon>Lophotrochozoa</taxon>
        <taxon>Mollusca</taxon>
        <taxon>Gastropoda</taxon>
        <taxon>Caenogastropoda</taxon>
        <taxon>Sorbeoconcha</taxon>
        <taxon>Cerithioidea</taxon>
        <taxon>Batillariidae</taxon>
        <taxon>Batillaria</taxon>
    </lineage>
</organism>
<evidence type="ECO:0000256" key="2">
    <source>
        <dbReference type="ARBA" id="ARBA00022525"/>
    </source>
</evidence>
<dbReference type="PANTHER" id="PTHR22923:SF116">
    <property type="entry name" value="C1Q DOMAIN-CONTAINING PROTEIN"/>
    <property type="match status" value="1"/>
</dbReference>
<gene>
    <name evidence="6" type="ORF">BaRGS_00038131</name>
</gene>